<name>A0A0M9FFD3_STRSU</name>
<dbReference type="EMBL" id="CP025043">
    <property type="protein sequence ID" value="AUA18776.1"/>
    <property type="molecule type" value="Genomic_DNA"/>
</dbReference>
<dbReference type="AlphaFoldDB" id="A0A0M9FFD3"/>
<evidence type="ECO:0000313" key="2">
    <source>
        <dbReference type="Proteomes" id="UP000231863"/>
    </source>
</evidence>
<sequence>MKSKRLKLGQIDLQMCKDFDIIQAMDYDFQSKKILNKGRGFAIVLVQIQELTFLIPLRSYMPKRYQLKYKLRPSNRVGYVEGLDLGKSLILEDKKYLLNTNFRLREVTDYYKLMDNDKMIINKLIKVIVDFNKAVSDKDIHKLTDPKRFKFSTFVNYKERLKTISEKDYLK</sequence>
<reference evidence="1 2" key="1">
    <citation type="submission" date="2017-11" db="EMBL/GenBank/DDBJ databases">
        <title>Genome analysis of Streptococcus suis serotype chz stain ah681.</title>
        <authorList>
            <person name="Pan Z."/>
            <person name="Zhang Y."/>
            <person name="Ma J."/>
            <person name="Lu P."/>
            <person name="Zhu Y."/>
            <person name="Zhong X."/>
            <person name="Dong W."/>
            <person name="Lu C."/>
            <person name="Yao H."/>
        </authorList>
    </citation>
    <scope>NUCLEOTIDE SEQUENCE [LARGE SCALE GENOMIC DNA]</scope>
    <source>
        <strain evidence="1 2">AH681</strain>
    </source>
</reference>
<proteinExistence type="predicted"/>
<dbReference type="RefSeq" id="WP_024377092.1">
    <property type="nucleotide sequence ID" value="NZ_BCCT01000008.1"/>
</dbReference>
<protein>
    <submittedName>
        <fullName evidence="1">Uncharacterized protein</fullName>
    </submittedName>
</protein>
<organism evidence="1 2">
    <name type="scientific">Streptococcus suis</name>
    <dbReference type="NCBI Taxonomy" id="1307"/>
    <lineage>
        <taxon>Bacteria</taxon>
        <taxon>Bacillati</taxon>
        <taxon>Bacillota</taxon>
        <taxon>Bacilli</taxon>
        <taxon>Lactobacillales</taxon>
        <taxon>Streptococcaceae</taxon>
        <taxon>Streptococcus</taxon>
    </lineage>
</organism>
<gene>
    <name evidence="1" type="ORF">CWI26_04355</name>
</gene>
<dbReference type="Proteomes" id="UP000231863">
    <property type="component" value="Chromosome"/>
</dbReference>
<evidence type="ECO:0000313" key="1">
    <source>
        <dbReference type="EMBL" id="AUA18776.1"/>
    </source>
</evidence>
<accession>A0A0M9FFD3</accession>